<reference evidence="1" key="1">
    <citation type="journal article" date="2012" name="PLoS Genet.">
        <title>Comparative analysis of the genomes of two field isolates of the rice blast fungus Magnaporthe oryzae.</title>
        <authorList>
            <person name="Xue M."/>
            <person name="Yang J."/>
            <person name="Li Z."/>
            <person name="Hu S."/>
            <person name="Yao N."/>
            <person name="Dean R.A."/>
            <person name="Zhao W."/>
            <person name="Shen M."/>
            <person name="Zhang H."/>
            <person name="Li C."/>
            <person name="Liu L."/>
            <person name="Cao L."/>
            <person name="Xu X."/>
            <person name="Xing Y."/>
            <person name="Hsiang T."/>
            <person name="Zhang Z."/>
            <person name="Xu J.R."/>
            <person name="Peng Y.L."/>
        </authorList>
    </citation>
    <scope>NUCLEOTIDE SEQUENCE [LARGE SCALE GENOMIC DNA]</scope>
    <source>
        <strain evidence="1">P131</strain>
    </source>
</reference>
<sequence length="206" mass="22987">PLPLSSQLFRSYRWLTRASAKSLGLRTPSDYITKDAFPQSAQLDADRYTREENNIVYTGVSSHIGSIRGRQYTYTDGQRADFVIGHIQDVRLGFGMITTTTNQDRFMSRLLLCHTPAQPRRQDARPRAAAVRPAVLRGVRGLAAPVTFPAIPPISDAQAEALEALHFLGERFGVSTSLGKGRHEFTVTLSFFEGFGNIERRHPPLM</sequence>
<evidence type="ECO:0000313" key="1">
    <source>
        <dbReference type="EMBL" id="ELQ66290.1"/>
    </source>
</evidence>
<feature type="non-terminal residue" evidence="1">
    <location>
        <position position="1"/>
    </location>
</feature>
<name>L7JFE7_PYRO1</name>
<proteinExistence type="predicted"/>
<organism>
    <name type="scientific">Pyricularia oryzae (strain P131)</name>
    <name type="common">Rice blast fungus</name>
    <name type="synonym">Magnaporthe oryzae</name>
    <dbReference type="NCBI Taxonomy" id="1143193"/>
    <lineage>
        <taxon>Eukaryota</taxon>
        <taxon>Fungi</taxon>
        <taxon>Dikarya</taxon>
        <taxon>Ascomycota</taxon>
        <taxon>Pezizomycotina</taxon>
        <taxon>Sordariomycetes</taxon>
        <taxon>Sordariomycetidae</taxon>
        <taxon>Magnaporthales</taxon>
        <taxon>Pyriculariaceae</taxon>
        <taxon>Pyricularia</taxon>
    </lineage>
</organism>
<dbReference type="AlphaFoldDB" id="L7JFE7"/>
<gene>
    <name evidence="1" type="ORF">OOW_P131scaffold00406g1</name>
</gene>
<accession>L7JFE7</accession>
<dbReference type="EMBL" id="JH795322">
    <property type="protein sequence ID" value="ELQ66290.1"/>
    <property type="molecule type" value="Genomic_DNA"/>
</dbReference>
<protein>
    <submittedName>
        <fullName evidence="1">Uncharacterized protein</fullName>
    </submittedName>
</protein>